<dbReference type="InterPro" id="IPR020846">
    <property type="entry name" value="MFS_dom"/>
</dbReference>
<dbReference type="OrthoDB" id="204590at2157"/>
<protein>
    <submittedName>
        <fullName evidence="3">MFS transporter</fullName>
    </submittedName>
</protein>
<dbReference type="Pfam" id="PF07690">
    <property type="entry name" value="MFS_1"/>
    <property type="match status" value="2"/>
</dbReference>
<keyword evidence="1" id="KW-0812">Transmembrane</keyword>
<dbReference type="AlphaFoldDB" id="A0A3N6MH43"/>
<accession>A0A3N6MH43</accession>
<feature type="transmembrane region" description="Helical" evidence="1">
    <location>
        <begin position="315"/>
        <end position="331"/>
    </location>
</feature>
<keyword evidence="4" id="KW-1185">Reference proteome</keyword>
<organism evidence="3 4">
    <name type="scientific">Natrarchaeobius chitinivorans</name>
    <dbReference type="NCBI Taxonomy" id="1679083"/>
    <lineage>
        <taxon>Archaea</taxon>
        <taxon>Methanobacteriati</taxon>
        <taxon>Methanobacteriota</taxon>
        <taxon>Stenosarchaea group</taxon>
        <taxon>Halobacteria</taxon>
        <taxon>Halobacteriales</taxon>
        <taxon>Natrialbaceae</taxon>
        <taxon>Natrarchaeobius</taxon>
    </lineage>
</organism>
<comment type="caution">
    <text evidence="3">The sequence shown here is derived from an EMBL/GenBank/DDBJ whole genome shotgun (WGS) entry which is preliminary data.</text>
</comment>
<evidence type="ECO:0000259" key="2">
    <source>
        <dbReference type="PROSITE" id="PS50850"/>
    </source>
</evidence>
<feature type="transmembrane region" description="Helical" evidence="1">
    <location>
        <begin position="380"/>
        <end position="401"/>
    </location>
</feature>
<dbReference type="EMBL" id="REFZ01000001">
    <property type="protein sequence ID" value="RQH03339.1"/>
    <property type="molecule type" value="Genomic_DNA"/>
</dbReference>
<feature type="transmembrane region" description="Helical" evidence="1">
    <location>
        <begin position="263"/>
        <end position="279"/>
    </location>
</feature>
<feature type="domain" description="Major facilitator superfamily (MFS) profile" evidence="2">
    <location>
        <begin position="1"/>
        <end position="404"/>
    </location>
</feature>
<feature type="transmembrane region" description="Helical" evidence="1">
    <location>
        <begin position="352"/>
        <end position="374"/>
    </location>
</feature>
<dbReference type="SUPFAM" id="SSF103473">
    <property type="entry name" value="MFS general substrate transporter"/>
    <property type="match status" value="1"/>
</dbReference>
<feature type="transmembrane region" description="Helical" evidence="1">
    <location>
        <begin position="12"/>
        <end position="34"/>
    </location>
</feature>
<dbReference type="GO" id="GO:0022857">
    <property type="term" value="F:transmembrane transporter activity"/>
    <property type="evidence" value="ECO:0007669"/>
    <property type="project" value="InterPro"/>
</dbReference>
<dbReference type="InterPro" id="IPR011701">
    <property type="entry name" value="MFS"/>
</dbReference>
<evidence type="ECO:0000313" key="3">
    <source>
        <dbReference type="EMBL" id="RQH03339.1"/>
    </source>
</evidence>
<feature type="transmembrane region" description="Helical" evidence="1">
    <location>
        <begin position="212"/>
        <end position="231"/>
    </location>
</feature>
<evidence type="ECO:0000256" key="1">
    <source>
        <dbReference type="SAM" id="Phobius"/>
    </source>
</evidence>
<dbReference type="PANTHER" id="PTHR43129:SF1">
    <property type="entry name" value="FOSMIDOMYCIN RESISTANCE PROTEIN"/>
    <property type="match status" value="1"/>
</dbReference>
<proteinExistence type="predicted"/>
<dbReference type="Gene3D" id="1.20.1250.20">
    <property type="entry name" value="MFS general substrate transporter like domains"/>
    <property type="match status" value="1"/>
</dbReference>
<reference evidence="3 4" key="1">
    <citation type="submission" date="2018-10" db="EMBL/GenBank/DDBJ databases">
        <title>Natrarchaeobius chitinivorans gen. nov., sp. nov., and Natrarchaeobius haloalkaliphilus sp. nov., alkaliphilic, chitin-utilizing haloarchaea from hypersaline alkaline lakes.</title>
        <authorList>
            <person name="Sorokin D.Y."/>
            <person name="Elcheninov A.G."/>
            <person name="Kostrikina N.A."/>
            <person name="Bale N.J."/>
            <person name="Sinninghe Damste J.S."/>
            <person name="Khijniak T.V."/>
            <person name="Kublanov I.V."/>
            <person name="Toshchakov S.V."/>
        </authorList>
    </citation>
    <scope>NUCLEOTIDE SEQUENCE [LARGE SCALE GENOMIC DNA]</scope>
    <source>
        <strain evidence="3 4">AArcht7</strain>
    </source>
</reference>
<dbReference type="PROSITE" id="PS50850">
    <property type="entry name" value="MFS"/>
    <property type="match status" value="1"/>
</dbReference>
<sequence>MDGDERQIVTITMLAHAAVHVFELSIPVFIPIWLVEFGLTPAEIGLVVALGYGIYGIGALPGGVLADRRGSRRLILFSVVGMAASFVALSLARDPIVLALSLVLWGVAASVYHPAGLSLISTGVSRRGTALGYHGMAGNVGIALGPLATIVLLLFFDWRIVALALTIPAIVTIPVVLVSNPDESGAEDAADGDGEPDDVSLRRTLIDDTRTLFVGAFAFVFVLYVLEGLYYRGILTFLPELLAGFAVFEPVAVGDRSIDPDQYLYSGLLLVGVASQYAAGRISDRIRPERGVLVVFLSLAVLAVLYVPAVEAGPVPLIAVSVLLGLFLFGLQPFMQASVAEHSPPSVRGLSFGFVFAGIFGIGAAGAAVSGFVLTYSTPAVMFLVLAAFAALAVPVAYAVLDRY</sequence>
<dbReference type="InterPro" id="IPR036259">
    <property type="entry name" value="MFS_trans_sf"/>
</dbReference>
<gene>
    <name evidence="3" type="ORF">EA472_01820</name>
</gene>
<feature type="transmembrane region" description="Helical" evidence="1">
    <location>
        <begin position="46"/>
        <end position="66"/>
    </location>
</feature>
<name>A0A3N6MH43_NATCH</name>
<evidence type="ECO:0000313" key="4">
    <source>
        <dbReference type="Proteomes" id="UP000281431"/>
    </source>
</evidence>
<dbReference type="GO" id="GO:0005886">
    <property type="term" value="C:plasma membrane"/>
    <property type="evidence" value="ECO:0007669"/>
    <property type="project" value="TreeGrafter"/>
</dbReference>
<feature type="transmembrane region" description="Helical" evidence="1">
    <location>
        <begin position="98"/>
        <end position="119"/>
    </location>
</feature>
<feature type="transmembrane region" description="Helical" evidence="1">
    <location>
        <begin position="73"/>
        <end position="92"/>
    </location>
</feature>
<dbReference type="Proteomes" id="UP000281431">
    <property type="component" value="Unassembled WGS sequence"/>
</dbReference>
<feature type="transmembrane region" description="Helical" evidence="1">
    <location>
        <begin position="160"/>
        <end position="178"/>
    </location>
</feature>
<dbReference type="PANTHER" id="PTHR43129">
    <property type="entry name" value="FOSMIDOMYCIN RESISTANCE PROTEIN"/>
    <property type="match status" value="1"/>
</dbReference>
<keyword evidence="1" id="KW-0472">Membrane</keyword>
<feature type="transmembrane region" description="Helical" evidence="1">
    <location>
        <begin position="291"/>
        <end position="309"/>
    </location>
</feature>
<keyword evidence="1" id="KW-1133">Transmembrane helix</keyword>
<feature type="transmembrane region" description="Helical" evidence="1">
    <location>
        <begin position="131"/>
        <end position="154"/>
    </location>
</feature>